<dbReference type="Proteomes" id="UP000310200">
    <property type="component" value="Unassembled WGS sequence"/>
</dbReference>
<evidence type="ECO:0000256" key="8">
    <source>
        <dbReference type="ARBA" id="ARBA00025687"/>
    </source>
</evidence>
<dbReference type="EMBL" id="QBLH01000169">
    <property type="protein sequence ID" value="TGZ57270.1"/>
    <property type="molecule type" value="Genomic_DNA"/>
</dbReference>
<dbReference type="Pfam" id="PF09637">
    <property type="entry name" value="Med18"/>
    <property type="match status" value="1"/>
</dbReference>
<dbReference type="GO" id="GO:0070847">
    <property type="term" value="C:core mediator complex"/>
    <property type="evidence" value="ECO:0007669"/>
    <property type="project" value="TreeGrafter"/>
</dbReference>
<feature type="transmembrane region" description="Helical" evidence="10">
    <location>
        <begin position="6"/>
        <end position="25"/>
    </location>
</feature>
<evidence type="ECO:0000256" key="10">
    <source>
        <dbReference type="SAM" id="Phobius"/>
    </source>
</evidence>
<dbReference type="GO" id="GO:0016579">
    <property type="term" value="P:protein deubiquitination"/>
    <property type="evidence" value="ECO:0007669"/>
    <property type="project" value="InterPro"/>
</dbReference>
<comment type="similarity">
    <text evidence="2">Belongs to the Mediator complex subunit 18 family.</text>
</comment>
<accession>A0A4S2L3Q5</accession>
<dbReference type="InterPro" id="IPR038765">
    <property type="entry name" value="Papain-like_cys_pep_sf"/>
</dbReference>
<evidence type="ECO:0000313" key="13">
    <source>
        <dbReference type="Proteomes" id="UP000310200"/>
    </source>
</evidence>
<feature type="non-terminal residue" evidence="12">
    <location>
        <position position="695"/>
    </location>
</feature>
<dbReference type="PROSITE" id="PS00973">
    <property type="entry name" value="USP_2"/>
    <property type="match status" value="1"/>
</dbReference>
<dbReference type="GO" id="GO:0004843">
    <property type="term" value="F:cysteine-type deubiquitinase activity"/>
    <property type="evidence" value="ECO:0007669"/>
    <property type="project" value="InterPro"/>
</dbReference>
<keyword evidence="10" id="KW-0812">Transmembrane</keyword>
<keyword evidence="13" id="KW-1185">Reference proteome</keyword>
<keyword evidence="5" id="KW-0010">Activator</keyword>
<dbReference type="PROSITE" id="PS50235">
    <property type="entry name" value="USP_3"/>
    <property type="match status" value="1"/>
</dbReference>
<evidence type="ECO:0000256" key="4">
    <source>
        <dbReference type="ARBA" id="ARBA00023015"/>
    </source>
</evidence>
<keyword evidence="7" id="KW-0539">Nucleus</keyword>
<dbReference type="SUPFAM" id="SSF54001">
    <property type="entry name" value="Cysteine proteinases"/>
    <property type="match status" value="1"/>
</dbReference>
<comment type="subcellular location">
    <subcellularLocation>
        <location evidence="1">Nucleus</location>
    </subcellularLocation>
</comment>
<protein>
    <recommendedName>
        <fullName evidence="3">Mediator of RNA polymerase II transcription subunit 18</fullName>
    </recommendedName>
    <alternativeName>
        <fullName evidence="9">Mediator complex subunit 18</fullName>
    </alternativeName>
</protein>
<keyword evidence="10" id="KW-0472">Membrane</keyword>
<dbReference type="PANTHER" id="PTHR13321:SF2">
    <property type="entry name" value="MEDIATOR OF RNA POLYMERASE II TRANSCRIPTION SUBUNIT 18"/>
    <property type="match status" value="1"/>
</dbReference>
<keyword evidence="4" id="KW-0805">Transcription regulation</keyword>
<dbReference type="GO" id="GO:0006357">
    <property type="term" value="P:regulation of transcription by RNA polymerase II"/>
    <property type="evidence" value="ECO:0007669"/>
    <property type="project" value="InterPro"/>
</dbReference>
<evidence type="ECO:0000256" key="3">
    <source>
        <dbReference type="ARBA" id="ARBA00019612"/>
    </source>
</evidence>
<dbReference type="FunFam" id="2.40.320.10:FF:000001">
    <property type="entry name" value="Mediator of RNA polymerase II transcription subunit 18"/>
    <property type="match status" value="1"/>
</dbReference>
<dbReference type="InterPro" id="IPR028889">
    <property type="entry name" value="USP"/>
</dbReference>
<organism evidence="12 13">
    <name type="scientific">Temnothorax longispinosus</name>
    <dbReference type="NCBI Taxonomy" id="300112"/>
    <lineage>
        <taxon>Eukaryota</taxon>
        <taxon>Metazoa</taxon>
        <taxon>Ecdysozoa</taxon>
        <taxon>Arthropoda</taxon>
        <taxon>Hexapoda</taxon>
        <taxon>Insecta</taxon>
        <taxon>Pterygota</taxon>
        <taxon>Neoptera</taxon>
        <taxon>Endopterygota</taxon>
        <taxon>Hymenoptera</taxon>
        <taxon>Apocrita</taxon>
        <taxon>Aculeata</taxon>
        <taxon>Formicoidea</taxon>
        <taxon>Formicidae</taxon>
        <taxon>Myrmicinae</taxon>
        <taxon>Temnothorax</taxon>
    </lineage>
</organism>
<comment type="caution">
    <text evidence="12">The sequence shown here is derived from an EMBL/GenBank/DDBJ whole genome shotgun (WGS) entry which is preliminary data.</text>
</comment>
<proteinExistence type="inferred from homology"/>
<keyword evidence="6" id="KW-0804">Transcription</keyword>
<dbReference type="Pfam" id="PF00443">
    <property type="entry name" value="UCH"/>
    <property type="match status" value="1"/>
</dbReference>
<dbReference type="GO" id="GO:0016592">
    <property type="term" value="C:mediator complex"/>
    <property type="evidence" value="ECO:0007669"/>
    <property type="project" value="InterPro"/>
</dbReference>
<evidence type="ECO:0000259" key="11">
    <source>
        <dbReference type="PROSITE" id="PS50235"/>
    </source>
</evidence>
<reference evidence="12 13" key="1">
    <citation type="journal article" date="2019" name="Philos. Trans. R. Soc. Lond., B, Biol. Sci.">
        <title>Ant behaviour and brain gene expression of defending hosts depend on the ecological success of the intruding social parasite.</title>
        <authorList>
            <person name="Kaur R."/>
            <person name="Stoldt M."/>
            <person name="Jongepier E."/>
            <person name="Feldmeyer B."/>
            <person name="Menzel F."/>
            <person name="Bornberg-Bauer E."/>
            <person name="Foitzik S."/>
        </authorList>
    </citation>
    <scope>NUCLEOTIDE SEQUENCE [LARGE SCALE GENOMIC DNA]</scope>
    <source>
        <tissue evidence="12">Whole body</tissue>
    </source>
</reference>
<dbReference type="InterPro" id="IPR001394">
    <property type="entry name" value="Peptidase_C19_UCH"/>
</dbReference>
<dbReference type="GO" id="GO:0006369">
    <property type="term" value="P:termination of RNA polymerase II transcription"/>
    <property type="evidence" value="ECO:0007669"/>
    <property type="project" value="TreeGrafter"/>
</dbReference>
<feature type="domain" description="USP" evidence="11">
    <location>
        <begin position="37"/>
        <end position="467"/>
    </location>
</feature>
<dbReference type="GO" id="GO:0003712">
    <property type="term" value="F:transcription coregulator activity"/>
    <property type="evidence" value="ECO:0007669"/>
    <property type="project" value="InterPro"/>
</dbReference>
<dbReference type="CDD" id="cd02662">
    <property type="entry name" value="Peptidase_C19F"/>
    <property type="match status" value="1"/>
</dbReference>
<keyword evidence="12" id="KW-0378">Hydrolase</keyword>
<evidence type="ECO:0000256" key="9">
    <source>
        <dbReference type="ARBA" id="ARBA00032012"/>
    </source>
</evidence>
<dbReference type="PANTHER" id="PTHR13321">
    <property type="entry name" value="MEDIATOR OF RNA POLYMERASE II TRANSCRIPTION, SUBUNIT 18"/>
    <property type="match status" value="1"/>
</dbReference>
<evidence type="ECO:0000313" key="12">
    <source>
        <dbReference type="EMBL" id="TGZ57270.1"/>
    </source>
</evidence>
<evidence type="ECO:0000256" key="6">
    <source>
        <dbReference type="ARBA" id="ARBA00023163"/>
    </source>
</evidence>
<evidence type="ECO:0000256" key="5">
    <source>
        <dbReference type="ARBA" id="ARBA00023159"/>
    </source>
</evidence>
<dbReference type="AlphaFoldDB" id="A0A4S2L3Q5"/>
<keyword evidence="10" id="KW-1133">Transmembrane helix</keyword>
<evidence type="ECO:0000256" key="2">
    <source>
        <dbReference type="ARBA" id="ARBA00009814"/>
    </source>
</evidence>
<dbReference type="Gene3D" id="2.40.320.10">
    <property type="entry name" value="Hypothetical Protein Pfu-838710-001"/>
    <property type="match status" value="1"/>
</dbReference>
<name>A0A4S2L3Q5_9HYME</name>
<dbReference type="Gene3D" id="3.90.70.10">
    <property type="entry name" value="Cysteine proteinases"/>
    <property type="match status" value="1"/>
</dbReference>
<gene>
    <name evidence="12" type="ORF">DBV15_09854</name>
</gene>
<comment type="function">
    <text evidence="8">Component of the Mediator complex, a coactivator involved in the regulated transcription of nearly all RNA polymerase II-dependent genes. Mediator functions as a bridge to convey information from gene-specific regulatory proteins to the basal RNA polymerase II transcription machinery. Mediator is recruited to promoters by direct interactions with regulatory proteins and serves as a scaffold for the assembly of a functional preinitiation complex with RNA polymerase II and the general transcription factors.</text>
</comment>
<evidence type="ECO:0000256" key="7">
    <source>
        <dbReference type="ARBA" id="ARBA00023242"/>
    </source>
</evidence>
<dbReference type="InterPro" id="IPR018200">
    <property type="entry name" value="USP_CS"/>
</dbReference>
<sequence>MDVEKIAMFAGVGFAIAVGLFVLWGPSPKPRKKGQVVGINNLGYTCFLNSLLQALAACPSFICWLQRQQEKKDRNFADTLLSVLKKINGFADDLYGNVTPVEIISSVGSLWNFGPGHQDAHELFHVVLSALDAEMQPVNRKGCLSDALPPSPIIKPDVRGTGDTLNLRSASCNDIASVKNNSDKPKGFDKNCNNQMMTSTSSIPMSPSTCKPGMILARSSELLSRSIQSNGDCTSLFKSWKSLCAMPFINIPSVSVETHPFSGLITSQVQCSNCFWKSSVRYDKLETLSLPLPPLTSSFVPQHHTLERLLSHFVDSEIVRDVQCDGCSSRCTAIKTLTLGKLPKCLCLHIPRTTWSSSGMPIKRDDQITFPEFLVLDPYTYTETKKRSAQGDAKFLGNSFMTIQGKHKYRLCAVIEHRGPVDSGHFVCFRRGNKADQWLYTSDVIVESVSLTQVLLASPYLLFYERIKSVYPIRMTAPISTAMDSLSAALKSNIIPNQEYLLQGSVLDTSVEVLLHRLRGLCDNVDHGPEGFYDHEMCFSIRRGSPQEQPLLLRVRRTLDPGYADMPWQLRYIGQPELGDKSRPTIVRSSIDIATSNTVVEFLTELGCKLDFEYVTRGYMFRKGRMKITVSKIFKVNQGKVPEGVPEMISQSYLVELSVLAPSGQDAIAEDMRIFAEQLRPLVQLEKIDYKRLVH</sequence>
<dbReference type="InterPro" id="IPR019095">
    <property type="entry name" value="Mediator_Med18"/>
</dbReference>
<dbReference type="STRING" id="300112.A0A4S2L3Q5"/>
<evidence type="ECO:0000256" key="1">
    <source>
        <dbReference type="ARBA" id="ARBA00004123"/>
    </source>
</evidence>